<dbReference type="Proteomes" id="UP000323046">
    <property type="component" value="Chromosome"/>
</dbReference>
<accession>A0A5P2BQT1</accession>
<gene>
    <name evidence="2" type="ORF">DEJ47_33760</name>
</gene>
<dbReference type="RefSeq" id="WP_150174879.1">
    <property type="nucleotide sequence ID" value="NZ_CP029193.1"/>
</dbReference>
<dbReference type="InterPro" id="IPR002192">
    <property type="entry name" value="PPDK_AMP/ATP-bd"/>
</dbReference>
<reference evidence="2 3" key="1">
    <citation type="submission" date="2018-05" db="EMBL/GenBank/DDBJ databases">
        <title>Streptomyces venezuelae.</title>
        <authorList>
            <person name="Kim W."/>
            <person name="Lee N."/>
            <person name="Cho B.-K."/>
        </authorList>
    </citation>
    <scope>NUCLEOTIDE SEQUENCE [LARGE SCALE GENOMIC DNA]</scope>
    <source>
        <strain evidence="2 3">ATCC 14583</strain>
    </source>
</reference>
<organism evidence="2 3">
    <name type="scientific">Streptomyces venezuelae</name>
    <dbReference type="NCBI Taxonomy" id="54571"/>
    <lineage>
        <taxon>Bacteria</taxon>
        <taxon>Bacillati</taxon>
        <taxon>Actinomycetota</taxon>
        <taxon>Actinomycetes</taxon>
        <taxon>Kitasatosporales</taxon>
        <taxon>Streptomycetaceae</taxon>
        <taxon>Streptomyces</taxon>
    </lineage>
</organism>
<evidence type="ECO:0000313" key="2">
    <source>
        <dbReference type="EMBL" id="QES30729.1"/>
    </source>
</evidence>
<dbReference type="OrthoDB" id="1108665at2"/>
<protein>
    <submittedName>
        <fullName evidence="2">Phosphoenolpyruvate synthase</fullName>
    </submittedName>
</protein>
<dbReference type="SUPFAM" id="SSF56059">
    <property type="entry name" value="Glutathione synthetase ATP-binding domain-like"/>
    <property type="match status" value="1"/>
</dbReference>
<dbReference type="Pfam" id="PF01326">
    <property type="entry name" value="PPDK_N"/>
    <property type="match status" value="1"/>
</dbReference>
<dbReference type="PANTHER" id="PTHR43615:SF1">
    <property type="entry name" value="PPDK_N DOMAIN-CONTAINING PROTEIN"/>
    <property type="match status" value="1"/>
</dbReference>
<dbReference type="InterPro" id="IPR051549">
    <property type="entry name" value="PEP_Utilizing_Enz"/>
</dbReference>
<evidence type="ECO:0000259" key="1">
    <source>
        <dbReference type="Pfam" id="PF01326"/>
    </source>
</evidence>
<dbReference type="EMBL" id="CP029193">
    <property type="protein sequence ID" value="QES30729.1"/>
    <property type="molecule type" value="Genomic_DNA"/>
</dbReference>
<sequence>MTAQLLTGPAEPATDRTVVGENLSLPLFRTLSGVLAGHPYLKVVVDRAENTWHLLDTAAHPFHVNYIATRILGMDLTALDADLDAFNASVYTDPDRRFLLGVLSLHTDEDTEGRERTFLVLETTEADTMHGELLAFFHEFVRARVDGRLPLLLKPANHGQEEALAAISEQSVPRILGHELFGSRARTPLNPGEATGRLRFFRTHDEYTAAAGELGWADIVAMPCLPDDVPRVAGFLNTAPITPLSHTNVLASGWGIPNAIVRDLEHLVAKDGLDGAWVRYRVREDEISLERLDHAPDVRAPAWHQQRIRLEPPLLEDAPVLALHRLRSTDRDRYGTKAANLGELHHVLDSRTADLTAFYGRPRPPRENLHGHLAARLGLSAFHTGAPTGSELRAAAAEFVASSVSAPNGVALPFALQQHFLASSAVLQQGIGKLKMALELDATDVLDSLCLQLQHLIRQTPVPEPVTRQISQAFPAHSNSRLVVRSSSNAEDLPGFSAAGVYDSVTTVHGAGELLDAVRQVWASLLSPRSVRLRHDVGISLDDTYMGVIIQEYVPASLGGVLVTCNPTRREDFRNVYLNCSPGSPEQVVEGSVLPQQYLYNTVEGGGRTVALGSWGDGLSAATRARLADLSLTGRLLQSHFSADDVDRPLDIEWLMTDRGDFRLVQIRPYAL</sequence>
<proteinExistence type="predicted"/>
<dbReference type="InterPro" id="IPR013815">
    <property type="entry name" value="ATP_grasp_subdomain_1"/>
</dbReference>
<dbReference type="AlphaFoldDB" id="A0A5P2BQT1"/>
<dbReference type="Gene3D" id="3.30.1490.20">
    <property type="entry name" value="ATP-grasp fold, A domain"/>
    <property type="match status" value="1"/>
</dbReference>
<feature type="domain" description="Pyruvate phosphate dikinase AMP/ATP-binding" evidence="1">
    <location>
        <begin position="402"/>
        <end position="602"/>
    </location>
</feature>
<dbReference type="GO" id="GO:0005524">
    <property type="term" value="F:ATP binding"/>
    <property type="evidence" value="ECO:0007669"/>
    <property type="project" value="InterPro"/>
</dbReference>
<keyword evidence="3" id="KW-1185">Reference proteome</keyword>
<name>A0A5P2BQT1_STRVZ</name>
<dbReference type="GO" id="GO:0016301">
    <property type="term" value="F:kinase activity"/>
    <property type="evidence" value="ECO:0007669"/>
    <property type="project" value="InterPro"/>
</dbReference>
<dbReference type="PANTHER" id="PTHR43615">
    <property type="entry name" value="PHOSPHOENOLPYRUVATE SYNTHASE-RELATED"/>
    <property type="match status" value="1"/>
</dbReference>
<keyword evidence="2" id="KW-0670">Pyruvate</keyword>
<evidence type="ECO:0000313" key="3">
    <source>
        <dbReference type="Proteomes" id="UP000323046"/>
    </source>
</evidence>